<accession>A0A0D5CHD6</accession>
<gene>
    <name evidence="3" type="ORF">DZF93_17675</name>
    <name evidence="2" type="ORF">VO01_05695</name>
</gene>
<dbReference type="Proteomes" id="UP000266634">
    <property type="component" value="Unassembled WGS sequence"/>
</dbReference>
<evidence type="ECO:0000313" key="2">
    <source>
        <dbReference type="EMBL" id="AJW78689.1"/>
    </source>
</evidence>
<dbReference type="HOGENOM" id="CLU_111512_2_0_11"/>
<keyword evidence="1" id="KW-0732">Signal</keyword>
<dbReference type="EMBL" id="CP011043">
    <property type="protein sequence ID" value="AJW78689.1"/>
    <property type="molecule type" value="Genomic_DNA"/>
</dbReference>
<feature type="signal peptide" evidence="1">
    <location>
        <begin position="1"/>
        <end position="26"/>
    </location>
</feature>
<protein>
    <submittedName>
        <fullName evidence="3">DUF3515 domain-containing protein</fullName>
    </submittedName>
</protein>
<dbReference type="PROSITE" id="PS51257">
    <property type="entry name" value="PROKAR_LIPOPROTEIN"/>
    <property type="match status" value="1"/>
</dbReference>
<dbReference type="OrthoDB" id="4331648at2"/>
<dbReference type="KEGG" id="cmh:VO01_05695"/>
<name>A0A0D5CHD6_9MICO</name>
<feature type="chain" id="PRO_5038208583" evidence="1">
    <location>
        <begin position="27"/>
        <end position="170"/>
    </location>
</feature>
<evidence type="ECO:0000313" key="3">
    <source>
        <dbReference type="EMBL" id="RIJ04246.1"/>
    </source>
</evidence>
<dbReference type="InterPro" id="IPR021903">
    <property type="entry name" value="DUF3515"/>
</dbReference>
<dbReference type="PATRIC" id="fig|33014.5.peg.1185"/>
<reference evidence="3 5" key="2">
    <citation type="submission" date="2018-08" db="EMBL/GenBank/DDBJ databases">
        <title>Genome Sequence of Clavibacter michiganensis Subspecies type strains, and the Atypical Peach-Colored Strains Isolated from Tomato.</title>
        <authorList>
            <person name="Osdaghi E."/>
            <person name="Portier P."/>
            <person name="Briand M."/>
            <person name="Jacques M.-A."/>
        </authorList>
    </citation>
    <scope>NUCLEOTIDE SEQUENCE [LARGE SCALE GENOMIC DNA]</scope>
    <source>
        <strain evidence="3 5">CFBP 6488</strain>
    </source>
</reference>
<dbReference type="AlphaFoldDB" id="A0A0D5CHD6"/>
<proteinExistence type="predicted"/>
<dbReference type="Pfam" id="PF12028">
    <property type="entry name" value="DUF3515"/>
    <property type="match status" value="1"/>
</dbReference>
<reference evidence="2 4" key="1">
    <citation type="journal article" date="2015" name="Genome Announc.">
        <title>Complete Genome Sequence of Clavibacter michiganensis subsp. insidiosus R1-1 Using PacBio Single-Molecule Real-Time Technology.</title>
        <authorList>
            <person name="Lu Y."/>
            <person name="Samac D.A."/>
            <person name="Glazebrook J."/>
            <person name="Ishimaru C.A."/>
        </authorList>
    </citation>
    <scope>NUCLEOTIDE SEQUENCE [LARGE SCALE GENOMIC DNA]</scope>
    <source>
        <strain evidence="2 4">R1-1</strain>
    </source>
</reference>
<dbReference type="EMBL" id="QWEA01001209">
    <property type="protein sequence ID" value="RIJ04246.1"/>
    <property type="molecule type" value="Genomic_DNA"/>
</dbReference>
<organism evidence="2 4">
    <name type="scientific">Clavibacter michiganensis subsp. insidiosus</name>
    <dbReference type="NCBI Taxonomy" id="33014"/>
    <lineage>
        <taxon>Bacteria</taxon>
        <taxon>Bacillati</taxon>
        <taxon>Actinomycetota</taxon>
        <taxon>Actinomycetes</taxon>
        <taxon>Micrococcales</taxon>
        <taxon>Microbacteriaceae</taxon>
        <taxon>Clavibacter</taxon>
    </lineage>
</organism>
<dbReference type="Proteomes" id="UP000032604">
    <property type="component" value="Chromosome"/>
</dbReference>
<evidence type="ECO:0000256" key="1">
    <source>
        <dbReference type="SAM" id="SignalP"/>
    </source>
</evidence>
<sequence>MTPRRPARALLRPAAAAAAACGIALAVAGCAPTVSLEAAPAATDPLCADVVVHLPAQLGTAPLRETDAQGTGAWGDPQSTVILRCGVATPGPTTDACISYDDVDWVEDDSRAPDIRYTTYGRTPAVEVVIDSTQASYTALTDLSGVVAVIPQTAKCVSAQDLGDAPPPGS</sequence>
<dbReference type="RefSeq" id="WP_045527476.1">
    <property type="nucleotide sequence ID" value="NZ_CP011043.1"/>
</dbReference>
<evidence type="ECO:0000313" key="5">
    <source>
        <dbReference type="Proteomes" id="UP000266634"/>
    </source>
</evidence>
<evidence type="ECO:0000313" key="4">
    <source>
        <dbReference type="Proteomes" id="UP000032604"/>
    </source>
</evidence>